<gene>
    <name evidence="1" type="ORF">KYD98_03730</name>
</gene>
<proteinExistence type="predicted"/>
<evidence type="ECO:0000313" key="2">
    <source>
        <dbReference type="Proteomes" id="UP001519921"/>
    </source>
</evidence>
<comment type="caution">
    <text evidence="1">The sequence shown here is derived from an EMBL/GenBank/DDBJ whole genome shotgun (WGS) entry which is preliminary data.</text>
</comment>
<dbReference type="Proteomes" id="UP001519921">
    <property type="component" value="Unassembled WGS sequence"/>
</dbReference>
<reference evidence="1 2" key="1">
    <citation type="submission" date="2021-07" db="EMBL/GenBank/DDBJ databases">
        <title>Clostridium weizhouense sp. nov., an anaerobic bacterium isolated from activated sludge of Petroleum wastewater.</title>
        <authorList>
            <person name="Li Q."/>
        </authorList>
    </citation>
    <scope>NUCLEOTIDE SEQUENCE [LARGE SCALE GENOMIC DNA]</scope>
    <source>
        <strain evidence="1 2">YB-6</strain>
    </source>
</reference>
<dbReference type="EMBL" id="JAHXPT010000002">
    <property type="protein sequence ID" value="MBW6409191.1"/>
    <property type="molecule type" value="Genomic_DNA"/>
</dbReference>
<protein>
    <submittedName>
        <fullName evidence="1">DUF3867 domain-containing protein</fullName>
    </submittedName>
</protein>
<dbReference type="RefSeq" id="WP_219778241.1">
    <property type="nucleotide sequence ID" value="NZ_JAHXPT010000002.1"/>
</dbReference>
<sequence length="183" mass="21775">MDDKIIDFNELKNKANEKDVDKFEDYIYSMYYELAAGKLTIADFSKNIMSYMEENNISQDKILNIQKKFLERYGVDSSILEEQLKLSGINLKSNDYESMRKTMSFQEKYKSRLQVKTVSEYYVKNDKNDLTILIENQNMRLISYKKIDLTDNELNEFICSYKKVIKNKKLDVVLSENVKSYEY</sequence>
<dbReference type="InterPro" id="IPR024218">
    <property type="entry name" value="DUF3867"/>
</dbReference>
<keyword evidence="2" id="KW-1185">Reference proteome</keyword>
<name>A0ABS7AKL1_9CLOT</name>
<dbReference type="Pfam" id="PF12983">
    <property type="entry name" value="DUF3867"/>
    <property type="match status" value="1"/>
</dbReference>
<evidence type="ECO:0000313" key="1">
    <source>
        <dbReference type="EMBL" id="MBW6409191.1"/>
    </source>
</evidence>
<accession>A0ABS7AKL1</accession>
<organism evidence="1 2">
    <name type="scientific">Clostridium weizhouense</name>
    <dbReference type="NCBI Taxonomy" id="2859781"/>
    <lineage>
        <taxon>Bacteria</taxon>
        <taxon>Bacillati</taxon>
        <taxon>Bacillota</taxon>
        <taxon>Clostridia</taxon>
        <taxon>Eubacteriales</taxon>
        <taxon>Clostridiaceae</taxon>
        <taxon>Clostridium</taxon>
    </lineage>
</organism>